<proteinExistence type="predicted"/>
<sequence length="119" mass="14041">MGITQQIQERLTYKAFTRATNFSVSEQVISSMLHLSRYLQNKSLFIDPRFIFKMQDVQTHFTDGNQLHIGEESLDEILESNTVMMALFDRDRSEIVCYYEVRETQNEIFVGPMNWTTFV</sequence>
<organism evidence="1 2">
    <name type="scientific">Elaeophora elaphi</name>
    <dbReference type="NCBI Taxonomy" id="1147741"/>
    <lineage>
        <taxon>Eukaryota</taxon>
        <taxon>Metazoa</taxon>
        <taxon>Ecdysozoa</taxon>
        <taxon>Nematoda</taxon>
        <taxon>Chromadorea</taxon>
        <taxon>Rhabditida</taxon>
        <taxon>Spirurina</taxon>
        <taxon>Spiruromorpha</taxon>
        <taxon>Filarioidea</taxon>
        <taxon>Onchocercidae</taxon>
        <taxon>Elaeophora</taxon>
    </lineage>
</organism>
<evidence type="ECO:0000313" key="1">
    <source>
        <dbReference type="Proteomes" id="UP000050640"/>
    </source>
</evidence>
<name>A0A0R3RL63_9BILA</name>
<reference evidence="2" key="1">
    <citation type="submission" date="2017-02" db="UniProtKB">
        <authorList>
            <consortium name="WormBaseParasite"/>
        </authorList>
    </citation>
    <scope>IDENTIFICATION</scope>
</reference>
<dbReference type="Proteomes" id="UP000050640">
    <property type="component" value="Unplaced"/>
</dbReference>
<dbReference type="WBParaSite" id="EEL_0000222201-mRNA-1">
    <property type="protein sequence ID" value="EEL_0000222201-mRNA-1"/>
    <property type="gene ID" value="EEL_0000222201"/>
</dbReference>
<evidence type="ECO:0000313" key="2">
    <source>
        <dbReference type="WBParaSite" id="EEL_0000222201-mRNA-1"/>
    </source>
</evidence>
<protein>
    <submittedName>
        <fullName evidence="2">Phage portal protein</fullName>
    </submittedName>
</protein>
<accession>A0A0R3RL63</accession>
<dbReference type="AlphaFoldDB" id="A0A0R3RL63"/>
<keyword evidence="1" id="KW-1185">Reference proteome</keyword>